<reference evidence="3" key="1">
    <citation type="journal article" date="2016" name="BMC Biol.">
        <title>Parallel evolution of highly conserved plastid genome architecture in red seaweeds and seed plants.</title>
        <authorList>
            <person name="Lee J."/>
            <person name="Cho C.H."/>
            <person name="Park S.I."/>
            <person name="Choi J.W."/>
            <person name="Song H.S."/>
            <person name="West J.A."/>
            <person name="Bhattacharya D."/>
            <person name="Yoon H.S."/>
        </authorList>
    </citation>
    <scope>NUCLEOTIDE SEQUENCE</scope>
</reference>
<keyword evidence="4" id="KW-0695">RNA-directed DNA polymerase</keyword>
<keyword evidence="3" id="KW-0934">Plastid</keyword>
<gene>
    <name evidence="3" type="primary">maturase</name>
    <name evidence="4" type="synonym">psaA</name>
    <name evidence="3" type="ORF">Rhodc_125</name>
</gene>
<dbReference type="EMBL" id="KY709212">
    <property type="protein sequence ID" value="ARO91256.1"/>
    <property type="molecule type" value="Genomic_DNA"/>
</dbReference>
<feature type="domain" description="Reverse transcriptase N-terminal" evidence="2">
    <location>
        <begin position="25"/>
        <end position="104"/>
    </location>
</feature>
<dbReference type="InterPro" id="IPR013597">
    <property type="entry name" value="Mat_intron_G2"/>
</dbReference>
<reference evidence="3" key="3">
    <citation type="submission" date="2017-07" db="EMBL/GenBank/DDBJ databases">
        <authorList>
            <person name="Sun Z.S."/>
            <person name="Albrecht U."/>
            <person name="Echele G."/>
            <person name="Lee C.C."/>
        </authorList>
    </citation>
    <scope>NUCLEOTIDE SEQUENCE</scope>
</reference>
<evidence type="ECO:0000313" key="4">
    <source>
        <dbReference type="EMBL" id="ARO91256.1"/>
    </source>
</evidence>
<name>A0A1C9CIB8_9RHOD</name>
<keyword evidence="4" id="KW-0548">Nucleotidyltransferase</keyword>
<sequence>MVQQSDVFLFKSSKESLGNLSELDWQLLPWKKVEKFISLVQQKIYKATLQSDYKSLYELQYFLSNSYAIKLFAVKQITENKYYTSASSIKINVLNSLQKLNIASTLDLSYYQCDKFQEELNIELKLIHDKSLELVLYLCLKPEWEAKFKLLNNEYLFNSHIKELIKNIAFSINNSKFKKNFYVLVAEIELQNQIVYKDYLVKMLKTNTIFEKCITKFLTNNPAHSLCFKKIDIPFGKLDRYDLAQLLSYILLFNIKLELLSGYTGDVNSVNSFFKYQNHLLYFSDSLFALNTYLVKLKSALVKRGLMYDLKKTRCLTKHQSIRFLGFNILPKFLLVNENLVNQLIISACKEEMKLVLSRIRYLLRSRHEDGKTRARTNMPLSKAIDLINPLVINWRNYYFSIIPNSVLENMDKLLNEKIYRWYIKRLKKNRVTHWNKQCIQMINNKKRIAHDIYILELFSETTD</sequence>
<dbReference type="SMR" id="A0A1C9CIB8"/>
<accession>A0A1C9CIB8</accession>
<keyword evidence="4" id="KW-0808">Transferase</keyword>
<evidence type="ECO:0000313" key="3">
    <source>
        <dbReference type="EMBL" id="AOM68143.2"/>
    </source>
</evidence>
<dbReference type="GO" id="GO:0003964">
    <property type="term" value="F:RNA-directed DNA polymerase activity"/>
    <property type="evidence" value="ECO:0007669"/>
    <property type="project" value="UniProtKB-KW"/>
</dbReference>
<dbReference type="InterPro" id="IPR025960">
    <property type="entry name" value="RVT_N"/>
</dbReference>
<organism evidence="3">
    <name type="scientific">Rhodochaete parvula</name>
    <dbReference type="NCBI Taxonomy" id="110510"/>
    <lineage>
        <taxon>Eukaryota</taxon>
        <taxon>Rhodophyta</taxon>
        <taxon>Compsopogonophyceae</taxon>
        <taxon>Rhodochaetales</taxon>
        <taxon>Rhodochaetaceae</taxon>
        <taxon>Rhodochaete</taxon>
    </lineage>
</organism>
<keyword evidence="4" id="KW-0150">Chloroplast</keyword>
<dbReference type="Pfam" id="PF13655">
    <property type="entry name" value="RVT_N"/>
    <property type="match status" value="1"/>
</dbReference>
<reference evidence="4" key="2">
    <citation type="submission" date="2017-03" db="EMBL/GenBank/DDBJ databases">
        <title>The new red algal subphylum Proteorhodophytina comprises the largest and most divergent plastid genomes known.</title>
        <authorList>
            <person name="Munoz-Gomez S.A."/>
            <person name="Mejia-Franco F.G."/>
            <person name="Durnin K."/>
            <person name="Morgan C."/>
            <person name="Grisdale C.J."/>
            <person name="Archibald J.M."/>
            <person name="Slamovits C.H."/>
        </authorList>
    </citation>
    <scope>NUCLEOTIDE SEQUENCE</scope>
    <source>
        <strain evidence="4">UTEX LB2715</strain>
    </source>
</reference>
<accession>A0A1X9PUS6</accession>
<feature type="domain" description="Group II intron maturase-specific" evidence="1">
    <location>
        <begin position="374"/>
        <end position="438"/>
    </location>
</feature>
<proteinExistence type="predicted"/>
<dbReference type="AlphaFoldDB" id="A0A1C9CIB8"/>
<evidence type="ECO:0000259" key="2">
    <source>
        <dbReference type="Pfam" id="PF13655"/>
    </source>
</evidence>
<geneLocation type="plastid" evidence="3"/>
<evidence type="ECO:0000259" key="1">
    <source>
        <dbReference type="Pfam" id="PF08388"/>
    </source>
</evidence>
<dbReference type="Pfam" id="PF08388">
    <property type="entry name" value="GIIM"/>
    <property type="match status" value="1"/>
</dbReference>
<protein>
    <submittedName>
        <fullName evidence="3 4">Maturase</fullName>
    </submittedName>
</protein>
<dbReference type="EMBL" id="KX284728">
    <property type="protein sequence ID" value="AOM68143.2"/>
    <property type="molecule type" value="Genomic_DNA"/>
</dbReference>